<feature type="domain" description="Radical SAM core" evidence="5">
    <location>
        <begin position="26"/>
        <end position="143"/>
    </location>
</feature>
<dbReference type="SUPFAM" id="SSF102114">
    <property type="entry name" value="Radical SAM enzymes"/>
    <property type="match status" value="1"/>
</dbReference>
<dbReference type="Gene3D" id="3.20.20.70">
    <property type="entry name" value="Aldolase class I"/>
    <property type="match status" value="1"/>
</dbReference>
<dbReference type="SFLD" id="SFLDS00029">
    <property type="entry name" value="Radical_SAM"/>
    <property type="match status" value="1"/>
</dbReference>
<keyword evidence="4" id="KW-0411">Iron-sulfur</keyword>
<keyword evidence="1" id="KW-0949">S-adenosyl-L-methionine</keyword>
<evidence type="ECO:0000313" key="6">
    <source>
        <dbReference type="EMBL" id="SEB29115.1"/>
    </source>
</evidence>
<evidence type="ECO:0000259" key="5">
    <source>
        <dbReference type="Pfam" id="PF04055"/>
    </source>
</evidence>
<dbReference type="Proteomes" id="UP000183561">
    <property type="component" value="Unassembled WGS sequence"/>
</dbReference>
<evidence type="ECO:0000256" key="1">
    <source>
        <dbReference type="ARBA" id="ARBA00022691"/>
    </source>
</evidence>
<dbReference type="InterPro" id="IPR007197">
    <property type="entry name" value="rSAM"/>
</dbReference>
<dbReference type="PANTHER" id="PTHR11228:SF34">
    <property type="entry name" value="TUNGSTEN-CONTAINING ALDEHYDE FERREDOXIN OXIDOREDUCTASE COFACTOR MODIFYING PROTEIN"/>
    <property type="match status" value="1"/>
</dbReference>
<dbReference type="CDD" id="cd01335">
    <property type="entry name" value="Radical_SAM"/>
    <property type="match status" value="1"/>
</dbReference>
<dbReference type="SFLD" id="SFLDG01067">
    <property type="entry name" value="SPASM/twitch_domain_containing"/>
    <property type="match status" value="1"/>
</dbReference>
<dbReference type="Pfam" id="PF04055">
    <property type="entry name" value="Radical_SAM"/>
    <property type="match status" value="1"/>
</dbReference>
<dbReference type="InterPro" id="IPR058240">
    <property type="entry name" value="rSAM_sf"/>
</dbReference>
<accession>A0A1H4I5D7</accession>
<reference evidence="7" key="1">
    <citation type="submission" date="2016-10" db="EMBL/GenBank/DDBJ databases">
        <authorList>
            <person name="Varghese N."/>
            <person name="Submissions S."/>
        </authorList>
    </citation>
    <scope>NUCLEOTIDE SEQUENCE [LARGE SCALE GENOMIC DNA]</scope>
    <source>
        <strain evidence="7">DSM 44498</strain>
    </source>
</reference>
<dbReference type="InterPro" id="IPR013785">
    <property type="entry name" value="Aldolase_TIM"/>
</dbReference>
<proteinExistence type="predicted"/>
<evidence type="ECO:0000256" key="4">
    <source>
        <dbReference type="ARBA" id="ARBA00023014"/>
    </source>
</evidence>
<dbReference type="EMBL" id="FNSV01000001">
    <property type="protein sequence ID" value="SEB29115.1"/>
    <property type="molecule type" value="Genomic_DNA"/>
</dbReference>
<keyword evidence="2" id="KW-0479">Metal-binding</keyword>
<name>A0A1H4I5D7_9NOCA</name>
<evidence type="ECO:0000256" key="3">
    <source>
        <dbReference type="ARBA" id="ARBA00023004"/>
    </source>
</evidence>
<dbReference type="InterPro" id="IPR050377">
    <property type="entry name" value="Radical_SAM_PqqE_MftC-like"/>
</dbReference>
<dbReference type="GO" id="GO:0051536">
    <property type="term" value="F:iron-sulfur cluster binding"/>
    <property type="evidence" value="ECO:0007669"/>
    <property type="project" value="UniProtKB-KW"/>
</dbReference>
<sequence>MPSPSSSLNAESKTMAKVPLLSFAIHVTYTCPLSCAHCCFSSSPQNRDRLHFDHIAATIDEIPEGIRLIAFTGGEPFLLGDALVNLVRRASGKGAKTRIVTSAYWAKSDRSCEKRLRPLVDAGLDELSVSWDDFHEKFVDFANVRNAWTGAKRLGLDVGISTVQAANSKWTTERVRAELGIEGEEQLRHAETPLNLTGRAVEQLQEAGLRPQRTVGPCPFVLTGPTLSAKNKLLACCGVIPDTEQLVLDSNFRPENLRSAIERGMQNSLLNWIYLRGPYNIIEWIGNRWGVEIPPKSEVGGNCEACARLFTTPGIREYVEPAVKEMARTIADEITVLDAIGLLNPASLHSLWASDGVISDDGMASGNVRRRLPLFPA</sequence>
<organism evidence="6 7">
    <name type="scientific">Rhodococcus koreensis</name>
    <dbReference type="NCBI Taxonomy" id="99653"/>
    <lineage>
        <taxon>Bacteria</taxon>
        <taxon>Bacillati</taxon>
        <taxon>Actinomycetota</taxon>
        <taxon>Actinomycetes</taxon>
        <taxon>Mycobacteriales</taxon>
        <taxon>Nocardiaceae</taxon>
        <taxon>Rhodococcus</taxon>
    </lineage>
</organism>
<evidence type="ECO:0000313" key="7">
    <source>
        <dbReference type="Proteomes" id="UP000183561"/>
    </source>
</evidence>
<keyword evidence="7" id="KW-1185">Reference proteome</keyword>
<dbReference type="PANTHER" id="PTHR11228">
    <property type="entry name" value="RADICAL SAM DOMAIN PROTEIN"/>
    <property type="match status" value="1"/>
</dbReference>
<dbReference type="GO" id="GO:0046872">
    <property type="term" value="F:metal ion binding"/>
    <property type="evidence" value="ECO:0007669"/>
    <property type="project" value="UniProtKB-KW"/>
</dbReference>
<evidence type="ECO:0000256" key="2">
    <source>
        <dbReference type="ARBA" id="ARBA00022723"/>
    </source>
</evidence>
<protein>
    <submittedName>
        <fullName evidence="6">4Fe-4S single cluster domain-containing protein</fullName>
    </submittedName>
</protein>
<gene>
    <name evidence="6" type="ORF">SAMN04490239_0020</name>
</gene>
<keyword evidence="3" id="KW-0408">Iron</keyword>
<dbReference type="GO" id="GO:0003824">
    <property type="term" value="F:catalytic activity"/>
    <property type="evidence" value="ECO:0007669"/>
    <property type="project" value="InterPro"/>
</dbReference>
<dbReference type="AlphaFoldDB" id="A0A1H4I5D7"/>